<dbReference type="AlphaFoldDB" id="A0A445FQK7"/>
<accession>A0A445FQK7</accession>
<reference evidence="1 2" key="1">
    <citation type="submission" date="2018-09" db="EMBL/GenBank/DDBJ databases">
        <title>A high-quality reference genome of wild soybean provides a powerful tool to mine soybean genomes.</title>
        <authorList>
            <person name="Xie M."/>
            <person name="Chung C.Y.L."/>
            <person name="Li M.-W."/>
            <person name="Wong F.-L."/>
            <person name="Chan T.-F."/>
            <person name="Lam H.-M."/>
        </authorList>
    </citation>
    <scope>NUCLEOTIDE SEQUENCE [LARGE SCALE GENOMIC DNA]</scope>
    <source>
        <strain evidence="2">cv. W05</strain>
        <tissue evidence="1">Hypocotyl of etiolated seedlings</tissue>
    </source>
</reference>
<name>A0A445FQK7_GLYSO</name>
<gene>
    <name evidence="1" type="ORF">D0Y65_047824</name>
</gene>
<organism evidence="1 2">
    <name type="scientific">Glycine soja</name>
    <name type="common">Wild soybean</name>
    <dbReference type="NCBI Taxonomy" id="3848"/>
    <lineage>
        <taxon>Eukaryota</taxon>
        <taxon>Viridiplantae</taxon>
        <taxon>Streptophyta</taxon>
        <taxon>Embryophyta</taxon>
        <taxon>Tracheophyta</taxon>
        <taxon>Spermatophyta</taxon>
        <taxon>Magnoliopsida</taxon>
        <taxon>eudicotyledons</taxon>
        <taxon>Gunneridae</taxon>
        <taxon>Pentapetalae</taxon>
        <taxon>rosids</taxon>
        <taxon>fabids</taxon>
        <taxon>Fabales</taxon>
        <taxon>Fabaceae</taxon>
        <taxon>Papilionoideae</taxon>
        <taxon>50 kb inversion clade</taxon>
        <taxon>NPAAA clade</taxon>
        <taxon>indigoferoid/millettioid clade</taxon>
        <taxon>Phaseoleae</taxon>
        <taxon>Glycine</taxon>
        <taxon>Glycine subgen. Soja</taxon>
    </lineage>
</organism>
<keyword evidence="2" id="KW-1185">Reference proteome</keyword>
<protein>
    <submittedName>
        <fullName evidence="1">Uncharacterized protein</fullName>
    </submittedName>
</protein>
<sequence length="339" mass="38202">MGNIPSTKPMIEVYNWSSAEFTKECAFIYTSITDTDKRSIFRLSVNPEKRMLLRFAHSFCDAHPVRSLHMEATAERDSNGCFNFGVVRVVADGFTSEQTLRDTEHFAHLCGTKSCFYGVVRKGGNVNVGSEEKMTTWEVLHSIKVSLTTHIRYYVNVECDKVRGLRANFRGPFKCKGQVLREGLPKQSEGSSLIRREVDGKPRKACCAFVESEFTGQEYILFQQQGEGKGTRVNIVNTGGLFHGHEFALIYPKDKSKYSIFHLSINLERVLLRLANALCDDYLVQLLHMEVTGESDNNGSFNLGLVRVVADGITPKQTVRDTEHFDHLCGTKSCLYAVM</sequence>
<evidence type="ECO:0000313" key="2">
    <source>
        <dbReference type="Proteomes" id="UP000289340"/>
    </source>
</evidence>
<dbReference type="EMBL" id="QZWG01000018">
    <property type="protein sequence ID" value="RZB51153.1"/>
    <property type="molecule type" value="Genomic_DNA"/>
</dbReference>
<dbReference type="Proteomes" id="UP000289340">
    <property type="component" value="Chromosome 18"/>
</dbReference>
<evidence type="ECO:0000313" key="1">
    <source>
        <dbReference type="EMBL" id="RZB51153.1"/>
    </source>
</evidence>
<proteinExistence type="predicted"/>
<comment type="caution">
    <text evidence="1">The sequence shown here is derived from an EMBL/GenBank/DDBJ whole genome shotgun (WGS) entry which is preliminary data.</text>
</comment>